<evidence type="ECO:0000313" key="4">
    <source>
        <dbReference type="EMBL" id="GAA4364887.1"/>
    </source>
</evidence>
<evidence type="ECO:0000256" key="1">
    <source>
        <dbReference type="ARBA" id="ARBA00048811"/>
    </source>
</evidence>
<gene>
    <name evidence="4" type="ORF">GCM10023151_21550</name>
</gene>
<comment type="catalytic activity">
    <reaction evidence="2">
        <text>IMP + diphosphate = hypoxanthine + 5-phospho-alpha-D-ribose 1-diphosphate</text>
        <dbReference type="Rhea" id="RHEA:17973"/>
        <dbReference type="ChEBI" id="CHEBI:17368"/>
        <dbReference type="ChEBI" id="CHEBI:33019"/>
        <dbReference type="ChEBI" id="CHEBI:58017"/>
        <dbReference type="ChEBI" id="CHEBI:58053"/>
        <dbReference type="EC" id="2.4.2.8"/>
    </reaction>
    <physiologicalReaction direction="right-to-left" evidence="2">
        <dbReference type="Rhea" id="RHEA:17975"/>
    </physiologicalReaction>
</comment>
<proteinExistence type="predicted"/>
<dbReference type="EMBL" id="BAABFV010000002">
    <property type="protein sequence ID" value="GAA4364887.1"/>
    <property type="molecule type" value="Genomic_DNA"/>
</dbReference>
<evidence type="ECO:0000259" key="3">
    <source>
        <dbReference type="Pfam" id="PF00156"/>
    </source>
</evidence>
<dbReference type="Gene3D" id="3.40.50.2020">
    <property type="match status" value="1"/>
</dbReference>
<organism evidence="4 5">
    <name type="scientific">Kangiella marina</name>
    <dbReference type="NCBI Taxonomy" id="1079178"/>
    <lineage>
        <taxon>Bacteria</taxon>
        <taxon>Pseudomonadati</taxon>
        <taxon>Pseudomonadota</taxon>
        <taxon>Gammaproteobacteria</taxon>
        <taxon>Kangiellales</taxon>
        <taxon>Kangiellaceae</taxon>
        <taxon>Kangiella</taxon>
    </lineage>
</organism>
<evidence type="ECO:0000313" key="5">
    <source>
        <dbReference type="Proteomes" id="UP001501011"/>
    </source>
</evidence>
<dbReference type="NCBIfam" id="NF006605">
    <property type="entry name" value="PRK09162.1"/>
    <property type="match status" value="1"/>
</dbReference>
<sequence length="190" mass="21627">MNQFTEPSFNLETDAEVIISQSHIDQAIQTLADELNRHYSSAEYDGSPIKVYCIMNGGLYFTGQLLRYLTFPLQLNYLHATRYGHHTSGAALEWKCRPETKDIRGHHILLLDDIFDEGLTLEAIDSKCRQCHPKSVHSAVLTDKLHKRKPTSGFKPDFIGLAVEDRYLFGCGMDYQGLYRNLPAIYALKS</sequence>
<dbReference type="GO" id="GO:0016757">
    <property type="term" value="F:glycosyltransferase activity"/>
    <property type="evidence" value="ECO:0007669"/>
    <property type="project" value="UniProtKB-KW"/>
</dbReference>
<dbReference type="InterPro" id="IPR029057">
    <property type="entry name" value="PRTase-like"/>
</dbReference>
<evidence type="ECO:0000256" key="2">
    <source>
        <dbReference type="ARBA" id="ARBA00049402"/>
    </source>
</evidence>
<dbReference type="Proteomes" id="UP001501011">
    <property type="component" value="Unassembled WGS sequence"/>
</dbReference>
<feature type="domain" description="Phosphoribosyltransferase" evidence="3">
    <location>
        <begin position="23"/>
        <end position="152"/>
    </location>
</feature>
<name>A0ABP8IP24_9GAMM</name>
<keyword evidence="4" id="KW-0808">Transferase</keyword>
<dbReference type="SUPFAM" id="SSF53271">
    <property type="entry name" value="PRTase-like"/>
    <property type="match status" value="1"/>
</dbReference>
<dbReference type="PANTHER" id="PTHR43340:SF1">
    <property type="entry name" value="HYPOXANTHINE PHOSPHORIBOSYLTRANSFERASE"/>
    <property type="match status" value="1"/>
</dbReference>
<keyword evidence="5" id="KW-1185">Reference proteome</keyword>
<dbReference type="CDD" id="cd06223">
    <property type="entry name" value="PRTases_typeI"/>
    <property type="match status" value="1"/>
</dbReference>
<dbReference type="InterPro" id="IPR050408">
    <property type="entry name" value="HGPRT"/>
</dbReference>
<protein>
    <submittedName>
        <fullName evidence="4">Hypoxanthine-guanine phosphoribosyltransferase</fullName>
    </submittedName>
</protein>
<dbReference type="Pfam" id="PF00156">
    <property type="entry name" value="Pribosyltran"/>
    <property type="match status" value="1"/>
</dbReference>
<comment type="caution">
    <text evidence="4">The sequence shown here is derived from an EMBL/GenBank/DDBJ whole genome shotgun (WGS) entry which is preliminary data.</text>
</comment>
<reference evidence="5" key="1">
    <citation type="journal article" date="2019" name="Int. J. Syst. Evol. Microbiol.">
        <title>The Global Catalogue of Microorganisms (GCM) 10K type strain sequencing project: providing services to taxonomists for standard genome sequencing and annotation.</title>
        <authorList>
            <consortium name="The Broad Institute Genomics Platform"/>
            <consortium name="The Broad Institute Genome Sequencing Center for Infectious Disease"/>
            <person name="Wu L."/>
            <person name="Ma J."/>
        </authorList>
    </citation>
    <scope>NUCLEOTIDE SEQUENCE [LARGE SCALE GENOMIC DNA]</scope>
    <source>
        <strain evidence="5">JCM 17728</strain>
    </source>
</reference>
<comment type="catalytic activity">
    <reaction evidence="1">
        <text>GMP + diphosphate = guanine + 5-phospho-alpha-D-ribose 1-diphosphate</text>
        <dbReference type="Rhea" id="RHEA:25424"/>
        <dbReference type="ChEBI" id="CHEBI:16235"/>
        <dbReference type="ChEBI" id="CHEBI:33019"/>
        <dbReference type="ChEBI" id="CHEBI:58017"/>
        <dbReference type="ChEBI" id="CHEBI:58115"/>
        <dbReference type="EC" id="2.4.2.8"/>
    </reaction>
    <physiologicalReaction direction="right-to-left" evidence="1">
        <dbReference type="Rhea" id="RHEA:25426"/>
    </physiologicalReaction>
</comment>
<keyword evidence="4" id="KW-0328">Glycosyltransferase</keyword>
<accession>A0ABP8IP24</accession>
<dbReference type="InterPro" id="IPR000836">
    <property type="entry name" value="PRTase_dom"/>
</dbReference>
<dbReference type="PANTHER" id="PTHR43340">
    <property type="entry name" value="HYPOXANTHINE-GUANINE PHOSPHORIBOSYLTRANSFERASE"/>
    <property type="match status" value="1"/>
</dbReference>
<dbReference type="RefSeq" id="WP_345293227.1">
    <property type="nucleotide sequence ID" value="NZ_BAABFV010000002.1"/>
</dbReference>